<organism evidence="3 4">
    <name type="scientific">Breznakia pachnodae</name>
    <dbReference type="NCBI Taxonomy" id="265178"/>
    <lineage>
        <taxon>Bacteria</taxon>
        <taxon>Bacillati</taxon>
        <taxon>Bacillota</taxon>
        <taxon>Erysipelotrichia</taxon>
        <taxon>Erysipelotrichales</taxon>
        <taxon>Erysipelotrichaceae</taxon>
        <taxon>Breznakia</taxon>
    </lineage>
</organism>
<feature type="region of interest" description="Disordered" evidence="1">
    <location>
        <begin position="146"/>
        <end position="190"/>
    </location>
</feature>
<dbReference type="InterPro" id="IPR038174">
    <property type="entry name" value="Strep_pil_link_sf"/>
</dbReference>
<dbReference type="EMBL" id="JAUSUR010000002">
    <property type="protein sequence ID" value="MDQ0360714.1"/>
    <property type="molecule type" value="Genomic_DNA"/>
</dbReference>
<proteinExistence type="predicted"/>
<keyword evidence="4" id="KW-1185">Reference proteome</keyword>
<dbReference type="Gene3D" id="2.60.40.3050">
    <property type="match status" value="1"/>
</dbReference>
<dbReference type="RefSeq" id="WP_307406822.1">
    <property type="nucleotide sequence ID" value="NZ_JAUSUR010000002.1"/>
</dbReference>
<name>A0ABU0E1G6_9FIRM</name>
<evidence type="ECO:0000256" key="1">
    <source>
        <dbReference type="SAM" id="MobiDB-lite"/>
    </source>
</evidence>
<sequence length="223" mass="24941">MKIIKNLIQLNLIIFILFSVFTNSIGAIEVTTISIDINQEVTKNVDKDVTYNYIVKALDGSPLPNNESEYSFSITNTSSKTIDFTFTEAGYYHYQVYQVTGSDNDNTYDEKVYEVRIYLRESGLQTIILMDYESDSKVDEILFHNTYNNSDNSNNKPNPGDNSNNGTNTPGNNTGHSSNPSIAPDNNGVDTSDSTSMFSLLLLCLASGLVIIRYKKEVAYEKN</sequence>
<evidence type="ECO:0000256" key="2">
    <source>
        <dbReference type="SAM" id="Phobius"/>
    </source>
</evidence>
<protein>
    <submittedName>
        <fullName evidence="3">Pilin isopeptide linkage protein</fullName>
    </submittedName>
</protein>
<accession>A0ABU0E1G6</accession>
<feature type="transmembrane region" description="Helical" evidence="2">
    <location>
        <begin position="196"/>
        <end position="214"/>
    </location>
</feature>
<feature type="compositionally biased region" description="Low complexity" evidence="1">
    <location>
        <begin position="148"/>
        <end position="179"/>
    </location>
</feature>
<evidence type="ECO:0000313" key="3">
    <source>
        <dbReference type="EMBL" id="MDQ0360714.1"/>
    </source>
</evidence>
<reference evidence="3 4" key="1">
    <citation type="submission" date="2023-07" db="EMBL/GenBank/DDBJ databases">
        <title>Genomic Encyclopedia of Type Strains, Phase IV (KMG-IV): sequencing the most valuable type-strain genomes for metagenomic binning, comparative biology and taxonomic classification.</title>
        <authorList>
            <person name="Goeker M."/>
        </authorList>
    </citation>
    <scope>NUCLEOTIDE SEQUENCE [LARGE SCALE GENOMIC DNA]</scope>
    <source>
        <strain evidence="3 4">DSM 16784</strain>
    </source>
</reference>
<gene>
    <name evidence="3" type="ORF">J2S15_001459</name>
</gene>
<keyword evidence="2" id="KW-0472">Membrane</keyword>
<dbReference type="Proteomes" id="UP001230220">
    <property type="component" value="Unassembled WGS sequence"/>
</dbReference>
<comment type="caution">
    <text evidence="3">The sequence shown here is derived from an EMBL/GenBank/DDBJ whole genome shotgun (WGS) entry which is preliminary data.</text>
</comment>
<keyword evidence="2" id="KW-0812">Transmembrane</keyword>
<keyword evidence="2" id="KW-1133">Transmembrane helix</keyword>
<evidence type="ECO:0000313" key="4">
    <source>
        <dbReference type="Proteomes" id="UP001230220"/>
    </source>
</evidence>